<evidence type="ECO:0000313" key="1">
    <source>
        <dbReference type="EMBL" id="KAF7626006.1"/>
    </source>
</evidence>
<feature type="non-terminal residue" evidence="1">
    <location>
        <position position="67"/>
    </location>
</feature>
<comment type="caution">
    <text evidence="1">The sequence shown here is derived from an EMBL/GenBank/DDBJ whole genome shotgun (WGS) entry which is preliminary data.</text>
</comment>
<evidence type="ECO:0000313" key="2">
    <source>
        <dbReference type="Proteomes" id="UP000605970"/>
    </source>
</evidence>
<proteinExistence type="predicted"/>
<accession>A0A8S9Z8F7</accession>
<dbReference type="Proteomes" id="UP000605970">
    <property type="component" value="Unassembled WGS sequence"/>
</dbReference>
<protein>
    <submittedName>
        <fullName evidence="1">BZIP domain-containing protein</fullName>
    </submittedName>
</protein>
<sequence length="67" mass="6998">MSSTHQIANSAASLSGLKAALNSTITNSGNLAGLFLIFKFLLEAISSLVPTSSIPNLKIDGVNTYWS</sequence>
<keyword evidence="2" id="KW-1185">Reference proteome</keyword>
<gene>
    <name evidence="1" type="ORF">Mgra_00009810</name>
</gene>
<dbReference type="AlphaFoldDB" id="A0A8S9Z8F7"/>
<reference evidence="1" key="1">
    <citation type="journal article" date="2020" name="Ecol. Evol.">
        <title>Genome structure and content of the rice root-knot nematode (Meloidogyne graminicola).</title>
        <authorList>
            <person name="Phan N.T."/>
            <person name="Danchin E.G.J."/>
            <person name="Klopp C."/>
            <person name="Perfus-Barbeoch L."/>
            <person name="Kozlowski D.K."/>
            <person name="Koutsovoulos G.D."/>
            <person name="Lopez-Roques C."/>
            <person name="Bouchez O."/>
            <person name="Zahm M."/>
            <person name="Besnard G."/>
            <person name="Bellafiore S."/>
        </authorList>
    </citation>
    <scope>NUCLEOTIDE SEQUENCE</scope>
    <source>
        <strain evidence="1">VN-18</strain>
    </source>
</reference>
<dbReference type="EMBL" id="JABEBT010000186">
    <property type="protein sequence ID" value="KAF7626006.1"/>
    <property type="molecule type" value="Genomic_DNA"/>
</dbReference>
<organism evidence="1 2">
    <name type="scientific">Meloidogyne graminicola</name>
    <dbReference type="NCBI Taxonomy" id="189291"/>
    <lineage>
        <taxon>Eukaryota</taxon>
        <taxon>Metazoa</taxon>
        <taxon>Ecdysozoa</taxon>
        <taxon>Nematoda</taxon>
        <taxon>Chromadorea</taxon>
        <taxon>Rhabditida</taxon>
        <taxon>Tylenchina</taxon>
        <taxon>Tylenchomorpha</taxon>
        <taxon>Tylenchoidea</taxon>
        <taxon>Meloidogynidae</taxon>
        <taxon>Meloidogyninae</taxon>
        <taxon>Meloidogyne</taxon>
    </lineage>
</organism>
<name>A0A8S9Z8F7_9BILA</name>